<organism evidence="1 2">
    <name type="scientific">Mycetocola zhadangensis</name>
    <dbReference type="NCBI Taxonomy" id="1164595"/>
    <lineage>
        <taxon>Bacteria</taxon>
        <taxon>Bacillati</taxon>
        <taxon>Actinomycetota</taxon>
        <taxon>Actinomycetes</taxon>
        <taxon>Micrococcales</taxon>
        <taxon>Microbacteriaceae</taxon>
        <taxon>Mycetocola</taxon>
    </lineage>
</organism>
<dbReference type="PANTHER" id="PTHR39337:SF1">
    <property type="entry name" value="BLR5642 PROTEIN"/>
    <property type="match status" value="1"/>
</dbReference>
<keyword evidence="2" id="KW-1185">Reference proteome</keyword>
<dbReference type="PIRSF" id="PIRSF024492">
    <property type="entry name" value="UCP024492"/>
    <property type="match status" value="1"/>
</dbReference>
<proteinExistence type="predicted"/>
<dbReference type="Proteomes" id="UP000282460">
    <property type="component" value="Unassembled WGS sequence"/>
</dbReference>
<reference evidence="1 2" key="1">
    <citation type="submission" date="2018-10" db="EMBL/GenBank/DDBJ databases">
        <authorList>
            <person name="Li J."/>
        </authorList>
    </citation>
    <scope>NUCLEOTIDE SEQUENCE [LARGE SCALE GENOMIC DNA]</scope>
    <source>
        <strain evidence="1 2">ZD1-4</strain>
    </source>
</reference>
<evidence type="ECO:0000313" key="2">
    <source>
        <dbReference type="Proteomes" id="UP000282460"/>
    </source>
</evidence>
<accession>A0A3L7J695</accession>
<dbReference type="InterPro" id="IPR007438">
    <property type="entry name" value="DUF488"/>
</dbReference>
<dbReference type="EMBL" id="RCWJ01000001">
    <property type="protein sequence ID" value="RLQ86030.1"/>
    <property type="molecule type" value="Genomic_DNA"/>
</dbReference>
<dbReference type="AlphaFoldDB" id="A0A3L7J695"/>
<dbReference type="PANTHER" id="PTHR39337">
    <property type="entry name" value="BLR5642 PROTEIN"/>
    <property type="match status" value="1"/>
</dbReference>
<dbReference type="RefSeq" id="WP_121658894.1">
    <property type="nucleotide sequence ID" value="NZ_BMEK01000001.1"/>
</dbReference>
<gene>
    <name evidence="1" type="ORF">D9V28_04090</name>
</gene>
<name>A0A3L7J695_9MICO</name>
<comment type="caution">
    <text evidence="1">The sequence shown here is derived from an EMBL/GenBank/DDBJ whole genome shotgun (WGS) entry which is preliminary data.</text>
</comment>
<dbReference type="OrthoDB" id="9789109at2"/>
<dbReference type="Pfam" id="PF04343">
    <property type="entry name" value="DUF488"/>
    <property type="match status" value="1"/>
</dbReference>
<sequence length="176" mass="19031">MGHVFTVGHSTQAIEQFVTLLAGYGITSVADVRTVPKSRHNRQFSDEALSASLGDRVIEYRHLPALGGLRRPSKDSLNAGWNNASFRGYADYMQTEAFANGLEELIALGSGKTVAVMCAEAVPWRCHRSLIGDALLIRDFAVDDVLSATSIRPHVLTGFARVDGLTITYPPVDGEA</sequence>
<dbReference type="InterPro" id="IPR014519">
    <property type="entry name" value="UCP024492"/>
</dbReference>
<protein>
    <submittedName>
        <fullName evidence="1">DUF488 domain-containing protein</fullName>
    </submittedName>
</protein>
<evidence type="ECO:0000313" key="1">
    <source>
        <dbReference type="EMBL" id="RLQ86030.1"/>
    </source>
</evidence>